<gene>
    <name evidence="1" type="ORF">vB_PsyM_KIL1_0157</name>
</gene>
<dbReference type="Proteomes" id="UP000203989">
    <property type="component" value="Segment"/>
</dbReference>
<evidence type="ECO:0000313" key="1">
    <source>
        <dbReference type="EMBL" id="AMR57404.1"/>
    </source>
</evidence>
<dbReference type="GeneID" id="28802550"/>
<proteinExistence type="predicted"/>
<dbReference type="RefSeq" id="YP_009276086.1">
    <property type="nucleotide sequence ID" value="NC_030934.1"/>
</dbReference>
<evidence type="ECO:0000313" key="2">
    <source>
        <dbReference type="Proteomes" id="UP000203989"/>
    </source>
</evidence>
<dbReference type="EMBL" id="KU130126">
    <property type="protein sequence ID" value="AMR57404.1"/>
    <property type="molecule type" value="Genomic_DNA"/>
</dbReference>
<protein>
    <submittedName>
        <fullName evidence="1">Uncharacterized protein</fullName>
    </submittedName>
</protein>
<keyword evidence="2" id="KW-1185">Reference proteome</keyword>
<sequence length="43" mass="5011">MLQIMFQFLDCLLGFPTGFDVIADSLEQWMQARDFVKTLKIIS</sequence>
<name>A0A142IDU9_9CAUD</name>
<dbReference type="KEGG" id="vg:28802550"/>
<accession>A0A142IDU9</accession>
<reference evidence="1 2" key="1">
    <citation type="journal article" date="2016" name="Front. Microbiol.">
        <title>Characterization of Novel Bacteriophages for Biocontrol of Bacterial Blight in Leek Caused by Pseudomonas syringae pv. porri.</title>
        <authorList>
            <person name="Rombouts S."/>
            <person name="Lavigne R."/>
        </authorList>
    </citation>
    <scope>NUCLEOTIDE SEQUENCE [LARGE SCALE GENOMIC DNA]</scope>
</reference>
<organism evidence="1 2">
    <name type="scientific">Pseudomonas phage vB_PsyM_KIL1</name>
    <dbReference type="NCBI Taxonomy" id="1777065"/>
    <lineage>
        <taxon>Viruses</taxon>
        <taxon>Duplodnaviria</taxon>
        <taxon>Heunggongvirae</taxon>
        <taxon>Uroviricota</taxon>
        <taxon>Caudoviricetes</taxon>
        <taxon>Vandenendeviridae</taxon>
        <taxon>Gorskivirinae</taxon>
        <taxon>Flaumdravirus</taxon>
        <taxon>Flaumdravirus KIL4</taxon>
    </lineage>
</organism>